<accession>A0AAW4L0K4</accession>
<name>A0AAW4L0K4_9BACT</name>
<dbReference type="Proteomes" id="UP000811899">
    <property type="component" value="Unassembled WGS sequence"/>
</dbReference>
<evidence type="ECO:0000313" key="2">
    <source>
        <dbReference type="Proteomes" id="UP000811899"/>
    </source>
</evidence>
<dbReference type="EMBL" id="JAHCVJ010000002">
    <property type="protein sequence ID" value="MBT0664214.1"/>
    <property type="molecule type" value="Genomic_DNA"/>
</dbReference>
<comment type="caution">
    <text evidence="1">The sequence shown here is derived from an EMBL/GenBank/DDBJ whole genome shotgun (WGS) entry which is preliminary data.</text>
</comment>
<gene>
    <name evidence="1" type="ORF">KI809_07850</name>
</gene>
<organism evidence="1 2">
    <name type="scientific">Geoanaerobacter pelophilus</name>
    <dbReference type="NCBI Taxonomy" id="60036"/>
    <lineage>
        <taxon>Bacteria</taxon>
        <taxon>Pseudomonadati</taxon>
        <taxon>Thermodesulfobacteriota</taxon>
        <taxon>Desulfuromonadia</taxon>
        <taxon>Geobacterales</taxon>
        <taxon>Geobacteraceae</taxon>
        <taxon>Geoanaerobacter</taxon>
    </lineage>
</organism>
<dbReference type="Pfam" id="PF05930">
    <property type="entry name" value="Phage_AlpA"/>
    <property type="match status" value="1"/>
</dbReference>
<proteinExistence type="predicted"/>
<sequence>MKLLRIKQVLENVPVSKSTIWKWVKEDKFPAPQKMGCCTVWKEEDVQRFIDTVFPDHS</sequence>
<dbReference type="Gene3D" id="1.10.238.160">
    <property type="match status" value="1"/>
</dbReference>
<evidence type="ECO:0000313" key="1">
    <source>
        <dbReference type="EMBL" id="MBT0664214.1"/>
    </source>
</evidence>
<dbReference type="InterPro" id="IPR010260">
    <property type="entry name" value="AlpA"/>
</dbReference>
<reference evidence="1 2" key="1">
    <citation type="submission" date="2021-05" db="EMBL/GenBank/DDBJ databases">
        <title>The draft genome of Geobacter pelophilus DSM 12255.</title>
        <authorList>
            <person name="Xu Z."/>
            <person name="Masuda Y."/>
            <person name="Itoh H."/>
            <person name="Senoo K."/>
        </authorList>
    </citation>
    <scope>NUCLEOTIDE SEQUENCE [LARGE SCALE GENOMIC DNA]</scope>
    <source>
        <strain evidence="1 2">DSM 12255</strain>
    </source>
</reference>
<dbReference type="AlphaFoldDB" id="A0AAW4L0K4"/>
<dbReference type="RefSeq" id="WP_214170974.1">
    <property type="nucleotide sequence ID" value="NZ_JAHCVJ010000002.1"/>
</dbReference>
<dbReference type="InterPro" id="IPR009061">
    <property type="entry name" value="DNA-bd_dom_put_sf"/>
</dbReference>
<dbReference type="SUPFAM" id="SSF46955">
    <property type="entry name" value="Putative DNA-binding domain"/>
    <property type="match status" value="1"/>
</dbReference>
<protein>
    <submittedName>
        <fullName evidence="1">AlpA family phage regulatory protein</fullName>
    </submittedName>
</protein>
<keyword evidence="2" id="KW-1185">Reference proteome</keyword>